<dbReference type="PANTHER" id="PTHR23167">
    <property type="entry name" value="CALPONIN HOMOLOGY DOMAIN-CONTAINING PROTEIN DDB_G0272472-RELATED"/>
    <property type="match status" value="1"/>
</dbReference>
<keyword evidence="2" id="KW-0175">Coiled coil</keyword>
<dbReference type="InterPro" id="IPR001715">
    <property type="entry name" value="CH_dom"/>
</dbReference>
<sequence length="336" mass="38077">MNMLQTKSESIRDLIRFYESGESKASVRRCSTLSSYNLADKALSSNSNSDKSSTSSYSSKSSSSVSLSAEDPRKIDLSLVSSSLKENHRPLKRTETFNGCRDNTLRQESVANTANLSKRKSMSFYVSKTAAKSVKKKKKMLRIYSCDSVPSRSSAKHFLPKREALLKSVRHSRSSFHTQSLSCSFLDQNSPKSLTRTNSTGLSSNVKKFDPRSVQKMVLEWCQNRTRSYKNVNITNFSSSWADGLAFCALVHSYMPQAFDYNKLSSQNRRYNLQLAFDVAYKMANIVPLLEVNDMISMGNRPDDRCVFTYLSTIYSKLNSARHRVQSLEEIKEHVK</sequence>
<dbReference type="EMBL" id="REGN01000280">
    <property type="protein sequence ID" value="RNA43075.1"/>
    <property type="molecule type" value="Genomic_DNA"/>
</dbReference>
<dbReference type="OrthoDB" id="21607at2759"/>
<evidence type="ECO:0000313" key="7">
    <source>
        <dbReference type="Proteomes" id="UP000276133"/>
    </source>
</evidence>
<proteinExistence type="inferred from homology"/>
<evidence type="ECO:0000313" key="6">
    <source>
        <dbReference type="EMBL" id="RNA43075.1"/>
    </source>
</evidence>
<dbReference type="SMART" id="SM00033">
    <property type="entry name" value="CH"/>
    <property type="match status" value="1"/>
</dbReference>
<keyword evidence="1" id="KW-0597">Phosphoprotein</keyword>
<evidence type="ECO:0000256" key="3">
    <source>
        <dbReference type="ARBA" id="ARBA00061655"/>
    </source>
</evidence>
<feature type="domain" description="Calponin-homology (CH)" evidence="5">
    <location>
        <begin position="212"/>
        <end position="319"/>
    </location>
</feature>
<dbReference type="Proteomes" id="UP000276133">
    <property type="component" value="Unassembled WGS sequence"/>
</dbReference>
<reference evidence="6 7" key="1">
    <citation type="journal article" date="2018" name="Sci. Rep.">
        <title>Genomic signatures of local adaptation to the degree of environmental predictability in rotifers.</title>
        <authorList>
            <person name="Franch-Gras L."/>
            <person name="Hahn C."/>
            <person name="Garcia-Roger E.M."/>
            <person name="Carmona M.J."/>
            <person name="Serra M."/>
            <person name="Gomez A."/>
        </authorList>
    </citation>
    <scope>NUCLEOTIDE SEQUENCE [LARGE SCALE GENOMIC DNA]</scope>
    <source>
        <strain evidence="6">HYR1</strain>
    </source>
</reference>
<evidence type="ECO:0000256" key="2">
    <source>
        <dbReference type="ARBA" id="ARBA00023054"/>
    </source>
</evidence>
<dbReference type="InterPro" id="IPR050540">
    <property type="entry name" value="F-actin_Monoox_Mical"/>
</dbReference>
<dbReference type="STRING" id="10195.A0A3M7T542"/>
<dbReference type="AlphaFoldDB" id="A0A3M7T542"/>
<evidence type="ECO:0000256" key="4">
    <source>
        <dbReference type="SAM" id="MobiDB-lite"/>
    </source>
</evidence>
<dbReference type="InterPro" id="IPR036872">
    <property type="entry name" value="CH_dom_sf"/>
</dbReference>
<feature type="region of interest" description="Disordered" evidence="4">
    <location>
        <begin position="42"/>
        <end position="65"/>
    </location>
</feature>
<evidence type="ECO:0000259" key="5">
    <source>
        <dbReference type="PROSITE" id="PS50021"/>
    </source>
</evidence>
<dbReference type="SUPFAM" id="SSF47576">
    <property type="entry name" value="Calponin-homology domain, CH-domain"/>
    <property type="match status" value="1"/>
</dbReference>
<name>A0A3M7T542_BRAPC</name>
<dbReference type="Pfam" id="PF00307">
    <property type="entry name" value="CH"/>
    <property type="match status" value="1"/>
</dbReference>
<dbReference type="Gene3D" id="1.10.418.10">
    <property type="entry name" value="Calponin-like domain"/>
    <property type="match status" value="1"/>
</dbReference>
<comment type="caution">
    <text evidence="6">The sequence shown here is derived from an EMBL/GenBank/DDBJ whole genome shotgun (WGS) entry which is preliminary data.</text>
</comment>
<gene>
    <name evidence="6" type="ORF">BpHYR1_015965</name>
</gene>
<accession>A0A3M7T542</accession>
<protein>
    <submittedName>
        <fullName evidence="6">Smoothelin 2</fullName>
    </submittedName>
</protein>
<comment type="similarity">
    <text evidence="3">Belongs to the smoothelin family.</text>
</comment>
<evidence type="ECO:0000256" key="1">
    <source>
        <dbReference type="ARBA" id="ARBA00022553"/>
    </source>
</evidence>
<keyword evidence="7" id="KW-1185">Reference proteome</keyword>
<dbReference type="PROSITE" id="PS50021">
    <property type="entry name" value="CH"/>
    <property type="match status" value="1"/>
</dbReference>
<organism evidence="6 7">
    <name type="scientific">Brachionus plicatilis</name>
    <name type="common">Marine rotifer</name>
    <name type="synonym">Brachionus muelleri</name>
    <dbReference type="NCBI Taxonomy" id="10195"/>
    <lineage>
        <taxon>Eukaryota</taxon>
        <taxon>Metazoa</taxon>
        <taxon>Spiralia</taxon>
        <taxon>Gnathifera</taxon>
        <taxon>Rotifera</taxon>
        <taxon>Eurotatoria</taxon>
        <taxon>Monogononta</taxon>
        <taxon>Pseudotrocha</taxon>
        <taxon>Ploima</taxon>
        <taxon>Brachionidae</taxon>
        <taxon>Brachionus</taxon>
    </lineage>
</organism>
<dbReference type="PANTHER" id="PTHR23167:SF88">
    <property type="entry name" value="CALPONIN-HOMOLOGY (CH) DOMAIN-CONTAINING PROTEIN"/>
    <property type="match status" value="1"/>
</dbReference>
<dbReference type="FunFam" id="1.10.418.10:FF:000009">
    <property type="entry name" value="smoothelin isoform X2"/>
    <property type="match status" value="1"/>
</dbReference>